<dbReference type="EMBL" id="SJPI01000002">
    <property type="protein sequence ID" value="TWT50311.1"/>
    <property type="molecule type" value="Genomic_DNA"/>
</dbReference>
<sequence length="161" mass="16885">MTAHPLCVELFEKLSDAGSRIVFAESCTGGLVAAEMAKIAGVSEVFCGSAVTYRNDTKVRWLGVDAETIANLSAVSPPVAHQMAKGVLQQTPEADLAVAITGHLGPDAPDGLDGLVLIGLARTIKGKVVVKVTEHHLESSSRTERQLEAMLVVVQSALDVL</sequence>
<dbReference type="OrthoDB" id="281405at2"/>
<dbReference type="InterPro" id="IPR036653">
    <property type="entry name" value="CinA-like_C"/>
</dbReference>
<evidence type="ECO:0000313" key="3">
    <source>
        <dbReference type="Proteomes" id="UP000316598"/>
    </source>
</evidence>
<organism evidence="2 3">
    <name type="scientific">Rubripirellula amarantea</name>
    <dbReference type="NCBI Taxonomy" id="2527999"/>
    <lineage>
        <taxon>Bacteria</taxon>
        <taxon>Pseudomonadati</taxon>
        <taxon>Planctomycetota</taxon>
        <taxon>Planctomycetia</taxon>
        <taxon>Pirellulales</taxon>
        <taxon>Pirellulaceae</taxon>
        <taxon>Rubripirellula</taxon>
    </lineage>
</organism>
<gene>
    <name evidence="2" type="primary">pncC</name>
    <name evidence="2" type="ORF">Pla22_30530</name>
</gene>
<reference evidence="2 3" key="1">
    <citation type="submission" date="2019-02" db="EMBL/GenBank/DDBJ databases">
        <title>Deep-cultivation of Planctomycetes and their phenomic and genomic characterization uncovers novel biology.</title>
        <authorList>
            <person name="Wiegand S."/>
            <person name="Jogler M."/>
            <person name="Boedeker C."/>
            <person name="Pinto D."/>
            <person name="Vollmers J."/>
            <person name="Rivas-Marin E."/>
            <person name="Kohn T."/>
            <person name="Peeters S.H."/>
            <person name="Heuer A."/>
            <person name="Rast P."/>
            <person name="Oberbeckmann S."/>
            <person name="Bunk B."/>
            <person name="Jeske O."/>
            <person name="Meyerdierks A."/>
            <person name="Storesund J.E."/>
            <person name="Kallscheuer N."/>
            <person name="Luecker S."/>
            <person name="Lage O.M."/>
            <person name="Pohl T."/>
            <person name="Merkel B.J."/>
            <person name="Hornburger P."/>
            <person name="Mueller R.-W."/>
            <person name="Bruemmer F."/>
            <person name="Labrenz M."/>
            <person name="Spormann A.M."/>
            <person name="Op Den Camp H."/>
            <person name="Overmann J."/>
            <person name="Amann R."/>
            <person name="Jetten M.S.M."/>
            <person name="Mascher T."/>
            <person name="Medema M.H."/>
            <person name="Devos D.P."/>
            <person name="Kaster A.-K."/>
            <person name="Ovreas L."/>
            <person name="Rohde M."/>
            <person name="Galperin M.Y."/>
            <person name="Jogler C."/>
        </authorList>
    </citation>
    <scope>NUCLEOTIDE SEQUENCE [LARGE SCALE GENOMIC DNA]</scope>
    <source>
        <strain evidence="2 3">Pla22</strain>
    </source>
</reference>
<evidence type="ECO:0000259" key="1">
    <source>
        <dbReference type="Pfam" id="PF02464"/>
    </source>
</evidence>
<keyword evidence="3" id="KW-1185">Reference proteome</keyword>
<protein>
    <submittedName>
        <fullName evidence="2">Nicotinamide-nucleotide amidohydrolase PncC</fullName>
        <ecNumber evidence="2">3.5.1.42</ecNumber>
    </submittedName>
</protein>
<dbReference type="RefSeq" id="WP_146515567.1">
    <property type="nucleotide sequence ID" value="NZ_SJPI01000002.1"/>
</dbReference>
<dbReference type="NCBIfam" id="TIGR00199">
    <property type="entry name" value="PncC_domain"/>
    <property type="match status" value="1"/>
</dbReference>
<name>A0A5C5WJX3_9BACT</name>
<proteinExistence type="predicted"/>
<dbReference type="InterPro" id="IPR008136">
    <property type="entry name" value="CinA_C"/>
</dbReference>
<dbReference type="EC" id="3.5.1.42" evidence="2"/>
<feature type="domain" description="CinA C-terminal" evidence="1">
    <location>
        <begin position="8"/>
        <end position="150"/>
    </location>
</feature>
<dbReference type="AlphaFoldDB" id="A0A5C5WJX3"/>
<dbReference type="Gene3D" id="3.90.950.20">
    <property type="entry name" value="CinA-like"/>
    <property type="match status" value="1"/>
</dbReference>
<evidence type="ECO:0000313" key="2">
    <source>
        <dbReference type="EMBL" id="TWT50311.1"/>
    </source>
</evidence>
<keyword evidence="2" id="KW-0378">Hydrolase</keyword>
<dbReference type="Pfam" id="PF02464">
    <property type="entry name" value="CinA"/>
    <property type="match status" value="1"/>
</dbReference>
<dbReference type="Proteomes" id="UP000316598">
    <property type="component" value="Unassembled WGS sequence"/>
</dbReference>
<dbReference type="GO" id="GO:0019159">
    <property type="term" value="F:nicotinamide-nucleotide amidase activity"/>
    <property type="evidence" value="ECO:0007669"/>
    <property type="project" value="UniProtKB-EC"/>
</dbReference>
<comment type="caution">
    <text evidence="2">The sequence shown here is derived from an EMBL/GenBank/DDBJ whole genome shotgun (WGS) entry which is preliminary data.</text>
</comment>
<accession>A0A5C5WJX3</accession>
<dbReference type="SUPFAM" id="SSF142433">
    <property type="entry name" value="CinA-like"/>
    <property type="match status" value="1"/>
</dbReference>